<keyword evidence="1" id="KW-0175">Coiled coil</keyword>
<proteinExistence type="predicted"/>
<dbReference type="RefSeq" id="XP_067713997.1">
    <property type="nucleotide sequence ID" value="XM_067857896.1"/>
</dbReference>
<feature type="coiled-coil region" evidence="1">
    <location>
        <begin position="345"/>
        <end position="406"/>
    </location>
</feature>
<organism evidence="2 3">
    <name type="scientific">Babesia caballi</name>
    <dbReference type="NCBI Taxonomy" id="5871"/>
    <lineage>
        <taxon>Eukaryota</taxon>
        <taxon>Sar</taxon>
        <taxon>Alveolata</taxon>
        <taxon>Apicomplexa</taxon>
        <taxon>Aconoidasida</taxon>
        <taxon>Piroplasmida</taxon>
        <taxon>Babesiidae</taxon>
        <taxon>Babesia</taxon>
    </lineage>
</organism>
<evidence type="ECO:0000256" key="1">
    <source>
        <dbReference type="SAM" id="Coils"/>
    </source>
</evidence>
<dbReference type="Proteomes" id="UP001497744">
    <property type="component" value="Unassembled WGS sequence"/>
</dbReference>
<gene>
    <name evidence="2" type="ORF">BcabD6B2_13610</name>
</gene>
<evidence type="ECO:0000313" key="2">
    <source>
        <dbReference type="EMBL" id="GIX61926.1"/>
    </source>
</evidence>
<dbReference type="AlphaFoldDB" id="A0AAV4LQ15"/>
<accession>A0AAV4LQ15</accession>
<protein>
    <submittedName>
        <fullName evidence="2">FLX-like 4 isoform X1, putative</fullName>
    </submittedName>
</protein>
<comment type="caution">
    <text evidence="2">The sequence shown here is derived from an EMBL/GenBank/DDBJ whole genome shotgun (WGS) entry which is preliminary data.</text>
</comment>
<name>A0AAV4LQ15_BABCB</name>
<sequence>MADILETSAGYIDSEYSDFEQGHPLSTIRKSSPKFGRDDVQGSFNASVLSDVHTCGSLVSRKARQGLQMDLSSSGSYAAQSTSNPNVGEVVACDSDTDLPLYQNRKPEYVSDESGRTDATANEFRWWCDEQEASDFSVANTGEDVTPIKMEEATPIEETKILSKLQAVQLCGQRQISDRTRCDSSSTYEEDFNDASSVSSVTKDMSAFHEEEWSSFMKPADYDEEIEMLKQQILQRLGLKLSNVKVREVSKAKSVQKCDASAQTCEDAFSSAYKDYETLWLRNVNGMLAKQFIKVISSGQLMAYKTDQKFIESLQSHLSRSQSEIDRLLHMQPEVCNRRDNSADKDEMLGEIEALKVQNAKLKREVESLTAKLQKTTELAALAERAKILEQKLSEAKTSKKTLMENYTKTLGHMKLMKDRLKMLSSEKVSKCSAAESGTRNNSVVRNVSDAKNNGATPGGTLKGCIKRSNTTNCVPVKQDRVKFAETSDVYYLPKRSNSELGPFVVDSKRRIPMLPCKIRPEDPKCESQDGGVFLNWFKSIKQTFTNNRHNSPGTNALKMPNNQETLTQQNIAMNKRHLLSRGLV</sequence>
<reference evidence="2 3" key="1">
    <citation type="submission" date="2021-06" db="EMBL/GenBank/DDBJ databases">
        <title>Genome sequence of Babesia caballi.</title>
        <authorList>
            <person name="Yamagishi J."/>
            <person name="Kidaka T."/>
            <person name="Ochi A."/>
        </authorList>
    </citation>
    <scope>NUCLEOTIDE SEQUENCE [LARGE SCALE GENOMIC DNA]</scope>
    <source>
        <strain evidence="2">USDA-D6B2</strain>
    </source>
</reference>
<keyword evidence="3" id="KW-1185">Reference proteome</keyword>
<evidence type="ECO:0000313" key="3">
    <source>
        <dbReference type="Proteomes" id="UP001497744"/>
    </source>
</evidence>
<dbReference type="GeneID" id="94193409"/>
<dbReference type="EMBL" id="BPLF01000001">
    <property type="protein sequence ID" value="GIX61926.1"/>
    <property type="molecule type" value="Genomic_DNA"/>
</dbReference>